<dbReference type="OrthoDB" id="2448479at2"/>
<name>A0A3D9IQ60_9BACL</name>
<dbReference type="GO" id="GO:0016020">
    <property type="term" value="C:membrane"/>
    <property type="evidence" value="ECO:0007669"/>
    <property type="project" value="InterPro"/>
</dbReference>
<dbReference type="EMBL" id="QRDY01000003">
    <property type="protein sequence ID" value="RED63914.1"/>
    <property type="molecule type" value="Genomic_DNA"/>
</dbReference>
<gene>
    <name evidence="2" type="ORF">DFP95_103155</name>
</gene>
<dbReference type="InterPro" id="IPR010288">
    <property type="entry name" value="EcsB_ABC"/>
</dbReference>
<feature type="transmembrane region" description="Helical" evidence="1">
    <location>
        <begin position="69"/>
        <end position="88"/>
    </location>
</feature>
<feature type="transmembrane region" description="Helical" evidence="1">
    <location>
        <begin position="210"/>
        <end position="228"/>
    </location>
</feature>
<dbReference type="Proteomes" id="UP000256869">
    <property type="component" value="Unassembled WGS sequence"/>
</dbReference>
<feature type="transmembrane region" description="Helical" evidence="1">
    <location>
        <begin position="148"/>
        <end position="167"/>
    </location>
</feature>
<dbReference type="Pfam" id="PF05975">
    <property type="entry name" value="EcsB"/>
    <property type="match status" value="1"/>
</dbReference>
<sequence length="432" mass="49649">MKNERHLDVFPIKRYGPFPLFVERMTAYWVAIWKCWRTVLDWAVWLYIFIPGLLIFGGMYRDLVRNPPAWLFDIPVALLLTSLAVVQLTGKYRTFAESGDGLFLHRNARWNRGLSASGFLYGIIVRAVVATVVAAVISPVLIRIFEFPGIYVTILALLSAILGLNWIVLRDQVERRWKGWRRTLISLLIRPVFVVVFVWVATLGEQHREFVYAALVFASATALWQMRLRIRKKGTLMHEIAVENAAYIANVGWILSDSLDKKPLPKLRRPVLFKQSRPLIKHRDDVHRLIDSWFKSVLRRFDLLKPFLYFAGAGAVAIILSPLPLAVIVWLVLPLLLLAMLQRQWKQWLSEPYIALFHWREELLDQASIKVKVWGGLPLITLWAIVLAVKAGIAHGSFAWLAIVAIPAIGYYWLKFLSEVFASFSSLRGKKK</sequence>
<dbReference type="AlphaFoldDB" id="A0A3D9IQ60"/>
<keyword evidence="1" id="KW-0472">Membrane</keyword>
<comment type="caution">
    <text evidence="2">The sequence shown here is derived from an EMBL/GenBank/DDBJ whole genome shotgun (WGS) entry which is preliminary data.</text>
</comment>
<evidence type="ECO:0000313" key="2">
    <source>
        <dbReference type="EMBL" id="RED63914.1"/>
    </source>
</evidence>
<organism evidence="2 3">
    <name type="scientific">Cohnella lupini</name>
    <dbReference type="NCBI Taxonomy" id="1294267"/>
    <lineage>
        <taxon>Bacteria</taxon>
        <taxon>Bacillati</taxon>
        <taxon>Bacillota</taxon>
        <taxon>Bacilli</taxon>
        <taxon>Bacillales</taxon>
        <taxon>Paenibacillaceae</taxon>
        <taxon>Cohnella</taxon>
    </lineage>
</organism>
<accession>A0A3D9IQ60</accession>
<keyword evidence="1" id="KW-0812">Transmembrane</keyword>
<feature type="transmembrane region" description="Helical" evidence="1">
    <location>
        <begin position="307"/>
        <end position="333"/>
    </location>
</feature>
<evidence type="ECO:0000256" key="1">
    <source>
        <dbReference type="SAM" id="Phobius"/>
    </source>
</evidence>
<keyword evidence="3" id="KW-1185">Reference proteome</keyword>
<dbReference type="RefSeq" id="WP_115992017.1">
    <property type="nucleotide sequence ID" value="NZ_QRDY01000003.1"/>
</dbReference>
<reference evidence="2 3" key="1">
    <citation type="submission" date="2018-07" db="EMBL/GenBank/DDBJ databases">
        <title>Genomic Encyclopedia of Type Strains, Phase III (KMG-III): the genomes of soil and plant-associated and newly described type strains.</title>
        <authorList>
            <person name="Whitman W."/>
        </authorList>
    </citation>
    <scope>NUCLEOTIDE SEQUENCE [LARGE SCALE GENOMIC DNA]</scope>
    <source>
        <strain evidence="2 3">CECT 8236</strain>
    </source>
</reference>
<feature type="transmembrane region" description="Helical" evidence="1">
    <location>
        <begin position="119"/>
        <end position="142"/>
    </location>
</feature>
<keyword evidence="1" id="KW-1133">Transmembrane helix</keyword>
<feature type="transmembrane region" description="Helical" evidence="1">
    <location>
        <begin position="39"/>
        <end position="57"/>
    </location>
</feature>
<evidence type="ECO:0000313" key="3">
    <source>
        <dbReference type="Proteomes" id="UP000256869"/>
    </source>
</evidence>
<proteinExistence type="predicted"/>
<feature type="transmembrane region" description="Helical" evidence="1">
    <location>
        <begin position="398"/>
        <end position="414"/>
    </location>
</feature>
<feature type="transmembrane region" description="Helical" evidence="1">
    <location>
        <begin position="187"/>
        <end position="204"/>
    </location>
</feature>
<protein>
    <submittedName>
        <fullName evidence="2">ABC transporter protein EcsB</fullName>
    </submittedName>
</protein>